<keyword evidence="5" id="KW-1185">Reference proteome</keyword>
<dbReference type="InterPro" id="IPR011990">
    <property type="entry name" value="TPR-like_helical_dom_sf"/>
</dbReference>
<gene>
    <name evidence="4" type="ORF">G0Q07_12440</name>
</gene>
<dbReference type="Pfam" id="PF13414">
    <property type="entry name" value="TPR_11"/>
    <property type="match status" value="1"/>
</dbReference>
<protein>
    <submittedName>
        <fullName evidence="4">Tetratricopeptide repeat protein</fullName>
    </submittedName>
</protein>
<keyword evidence="2 3" id="KW-0802">TPR repeat</keyword>
<dbReference type="Proteomes" id="UP000474630">
    <property type="component" value="Chromosome"/>
</dbReference>
<feature type="repeat" description="TPR" evidence="3">
    <location>
        <begin position="38"/>
        <end position="71"/>
    </location>
</feature>
<accession>A0A6C0RHA8</accession>
<evidence type="ECO:0000256" key="3">
    <source>
        <dbReference type="PROSITE-ProRule" id="PRU00339"/>
    </source>
</evidence>
<proteinExistence type="predicted"/>
<dbReference type="PANTHER" id="PTHR44186:SF1">
    <property type="entry name" value="BARDET-BIEDL SYNDROME 4 PROTEIN"/>
    <property type="match status" value="1"/>
</dbReference>
<reference evidence="4 5" key="1">
    <citation type="submission" date="2020-02" db="EMBL/GenBank/DDBJ databases">
        <title>Genome sequencing for Draconibacterium sp. strain M1.</title>
        <authorList>
            <person name="Park S.-J."/>
        </authorList>
    </citation>
    <scope>NUCLEOTIDE SEQUENCE [LARGE SCALE GENOMIC DNA]</scope>
    <source>
        <strain evidence="4 5">M1</strain>
    </source>
</reference>
<dbReference type="KEGG" id="drc:G0Q07_12440"/>
<evidence type="ECO:0000256" key="2">
    <source>
        <dbReference type="ARBA" id="ARBA00022803"/>
    </source>
</evidence>
<dbReference type="PROSITE" id="PS50005">
    <property type="entry name" value="TPR"/>
    <property type="match status" value="1"/>
</dbReference>
<evidence type="ECO:0000313" key="5">
    <source>
        <dbReference type="Proteomes" id="UP000474630"/>
    </source>
</evidence>
<dbReference type="InterPro" id="IPR019734">
    <property type="entry name" value="TPR_rpt"/>
</dbReference>
<keyword evidence="1" id="KW-0677">Repeat</keyword>
<dbReference type="EMBL" id="CP048409">
    <property type="protein sequence ID" value="QIA08471.1"/>
    <property type="molecule type" value="Genomic_DNA"/>
</dbReference>
<name>A0A6C0RHA8_9BACT</name>
<dbReference type="AlphaFoldDB" id="A0A6C0RHA8"/>
<dbReference type="RefSeq" id="WP_163346390.1">
    <property type="nucleotide sequence ID" value="NZ_CP048409.1"/>
</dbReference>
<evidence type="ECO:0000256" key="1">
    <source>
        <dbReference type="ARBA" id="ARBA00022737"/>
    </source>
</evidence>
<evidence type="ECO:0000313" key="4">
    <source>
        <dbReference type="EMBL" id="QIA08471.1"/>
    </source>
</evidence>
<dbReference type="PANTHER" id="PTHR44186">
    <property type="match status" value="1"/>
</dbReference>
<dbReference type="SMART" id="SM00028">
    <property type="entry name" value="TPR"/>
    <property type="match status" value="4"/>
</dbReference>
<dbReference type="Pfam" id="PF13432">
    <property type="entry name" value="TPR_16"/>
    <property type="match status" value="1"/>
</dbReference>
<organism evidence="4 5">
    <name type="scientific">Draconibacterium halophilum</name>
    <dbReference type="NCBI Taxonomy" id="2706887"/>
    <lineage>
        <taxon>Bacteria</taxon>
        <taxon>Pseudomonadati</taxon>
        <taxon>Bacteroidota</taxon>
        <taxon>Bacteroidia</taxon>
        <taxon>Marinilabiliales</taxon>
        <taxon>Prolixibacteraceae</taxon>
        <taxon>Draconibacterium</taxon>
    </lineage>
</organism>
<dbReference type="Gene3D" id="1.25.40.10">
    <property type="entry name" value="Tetratricopeptide repeat domain"/>
    <property type="match status" value="3"/>
</dbReference>
<dbReference type="SUPFAM" id="SSF48452">
    <property type="entry name" value="TPR-like"/>
    <property type="match status" value="2"/>
</dbReference>
<sequence length="288" mass="33231">MEKAIEINNKGVQHFLNKEFDQAEEQYLQALKLDNKNATALNNLGLLHHQKKDYEQAERYFLNAININHKATYFLNLANAQVFLRKWEDAETNYQTALKLQPNNENVLASLARFYENSNKHQQANEVWLSLVQQSPRKEHSIDLAKNLMTLKRFEEALAVLSNHPWFNSSAAIQFYAGICEFNLKNYGLAELAFKNSLAIDPDNFKTRHYLAINFIAKGASVSALKELNFLMRLNPENEKVRLDAVSVLLSLKRWEEAQKLNNEVLTLNEGSAKALEYKKIIEQMKSK</sequence>